<gene>
    <name evidence="1" type="ORF">B296_00025130</name>
</gene>
<reference evidence="1 2" key="1">
    <citation type="journal article" date="2014" name="Agronomy (Basel)">
        <title>A Draft Genome Sequence for Ensete ventricosum, the Drought-Tolerant Tree Against Hunger.</title>
        <authorList>
            <person name="Harrison J."/>
            <person name="Moore K.A."/>
            <person name="Paszkiewicz K."/>
            <person name="Jones T."/>
            <person name="Grant M."/>
            <person name="Ambacheew D."/>
            <person name="Muzemil S."/>
            <person name="Studholme D.J."/>
        </authorList>
    </citation>
    <scope>NUCLEOTIDE SEQUENCE [LARGE SCALE GENOMIC DNA]</scope>
</reference>
<dbReference type="EMBL" id="AMZH03001359">
    <property type="protein sequence ID" value="RRT79587.1"/>
    <property type="molecule type" value="Genomic_DNA"/>
</dbReference>
<organism evidence="1 2">
    <name type="scientific">Ensete ventricosum</name>
    <name type="common">Abyssinian banana</name>
    <name type="synonym">Musa ensete</name>
    <dbReference type="NCBI Taxonomy" id="4639"/>
    <lineage>
        <taxon>Eukaryota</taxon>
        <taxon>Viridiplantae</taxon>
        <taxon>Streptophyta</taxon>
        <taxon>Embryophyta</taxon>
        <taxon>Tracheophyta</taxon>
        <taxon>Spermatophyta</taxon>
        <taxon>Magnoliopsida</taxon>
        <taxon>Liliopsida</taxon>
        <taxon>Zingiberales</taxon>
        <taxon>Musaceae</taxon>
        <taxon>Ensete</taxon>
    </lineage>
</organism>
<evidence type="ECO:0000313" key="1">
    <source>
        <dbReference type="EMBL" id="RRT79587.1"/>
    </source>
</evidence>
<evidence type="ECO:0000313" key="2">
    <source>
        <dbReference type="Proteomes" id="UP000287651"/>
    </source>
</evidence>
<proteinExistence type="predicted"/>
<protein>
    <submittedName>
        <fullName evidence="1">Uncharacterized protein</fullName>
    </submittedName>
</protein>
<sequence length="68" mass="7984">MLSRRLPWSGRDPRVQEHEIDLYDRIEPIFVAEDRSRPEKGGTKGGFGLWKRRDQLELQLTFEEALAS</sequence>
<dbReference type="AlphaFoldDB" id="A0A427ATY9"/>
<name>A0A427ATY9_ENSVE</name>
<dbReference type="Proteomes" id="UP000287651">
    <property type="component" value="Unassembled WGS sequence"/>
</dbReference>
<comment type="caution">
    <text evidence="1">The sequence shown here is derived from an EMBL/GenBank/DDBJ whole genome shotgun (WGS) entry which is preliminary data.</text>
</comment>
<accession>A0A427ATY9</accession>